<evidence type="ECO:0000256" key="1">
    <source>
        <dbReference type="SAM" id="MobiDB-lite"/>
    </source>
</evidence>
<dbReference type="InterPro" id="IPR018465">
    <property type="entry name" value="Scm3/HJURP"/>
</dbReference>
<feature type="region of interest" description="Disordered" evidence="1">
    <location>
        <begin position="1"/>
        <end position="71"/>
    </location>
</feature>
<reference evidence="2 3" key="1">
    <citation type="submission" date="2021-02" db="EMBL/GenBank/DDBJ databases">
        <title>Variation within the Batrachochytrium salamandrivorans European outbreak.</title>
        <authorList>
            <person name="Kelly M."/>
            <person name="Pasmans F."/>
            <person name="Shea T.P."/>
            <person name="Munoz J.F."/>
            <person name="Carranza S."/>
            <person name="Cuomo C.A."/>
            <person name="Martel A."/>
        </authorList>
    </citation>
    <scope>NUCLEOTIDE SEQUENCE [LARGE SCALE GENOMIC DNA]</scope>
    <source>
        <strain evidence="2 3">AMFP18/2</strain>
    </source>
</reference>
<evidence type="ECO:0000313" key="2">
    <source>
        <dbReference type="EMBL" id="KAH6599059.1"/>
    </source>
</evidence>
<comment type="caution">
    <text evidence="2">The sequence shown here is derived from an EMBL/GenBank/DDBJ whole genome shotgun (WGS) entry which is preliminary data.</text>
</comment>
<dbReference type="Proteomes" id="UP001648503">
    <property type="component" value="Unassembled WGS sequence"/>
</dbReference>
<feature type="region of interest" description="Disordered" evidence="1">
    <location>
        <begin position="360"/>
        <end position="379"/>
    </location>
</feature>
<feature type="region of interest" description="Disordered" evidence="1">
    <location>
        <begin position="223"/>
        <end position="251"/>
    </location>
</feature>
<organism evidence="2 3">
    <name type="scientific">Batrachochytrium salamandrivorans</name>
    <dbReference type="NCBI Taxonomy" id="1357716"/>
    <lineage>
        <taxon>Eukaryota</taxon>
        <taxon>Fungi</taxon>
        <taxon>Fungi incertae sedis</taxon>
        <taxon>Chytridiomycota</taxon>
        <taxon>Chytridiomycota incertae sedis</taxon>
        <taxon>Chytridiomycetes</taxon>
        <taxon>Rhizophydiales</taxon>
        <taxon>Rhizophydiales incertae sedis</taxon>
        <taxon>Batrachochytrium</taxon>
    </lineage>
</organism>
<name>A0ABQ8FIY4_9FUNG</name>
<evidence type="ECO:0008006" key="4">
    <source>
        <dbReference type="Google" id="ProtNLM"/>
    </source>
</evidence>
<proteinExistence type="predicted"/>
<dbReference type="EMBL" id="JAFCIX010000079">
    <property type="protein sequence ID" value="KAH6599059.1"/>
    <property type="molecule type" value="Genomic_DNA"/>
</dbReference>
<dbReference type="Gene3D" id="1.10.20.10">
    <property type="entry name" value="Histone, subunit A"/>
    <property type="match status" value="1"/>
</dbReference>
<feature type="compositionally biased region" description="Acidic residues" evidence="1">
    <location>
        <begin position="57"/>
        <end position="70"/>
    </location>
</feature>
<accession>A0ABQ8FIY4</accession>
<protein>
    <recommendedName>
        <fullName evidence="4">Condensin complex subunit 2</fullName>
    </recommendedName>
</protein>
<evidence type="ECO:0000313" key="3">
    <source>
        <dbReference type="Proteomes" id="UP001648503"/>
    </source>
</evidence>
<dbReference type="InterPro" id="IPR009072">
    <property type="entry name" value="Histone-fold"/>
</dbReference>
<dbReference type="Pfam" id="PF10384">
    <property type="entry name" value="Scm3"/>
    <property type="match status" value="1"/>
</dbReference>
<sequence>MGQTERDTAARTLHAHRQTTAIPGKRTGYTTVSVSIPVLGDAGDASDDAAPTTDDTQHDDEEEEEEEEGELLAPLAEATAVLPEISTEDLVKLRSESLGRLQTTWDLICSKYSRSFEGESDEIDLTTGRIVVDHGFLKRSGSSAIGHALVSTLMTTSNQRDNELVAVVGENREDRENKQSDPLLAAAMTTAVGSESQVDPMTISELLYDDEAFDRILMPRSNGYRDRVAGNPMSGADEDSETDATTDSELEDMDNSLLVPLVEMMDDGMANGRDPLVHLNSHVGGLSDGSDDTVLPLTSMGGSTPSQGSLSFTSLLSSTEQMDHHTDLDPLTTPSKIMRTQPPDGRAYWSVDASLHRKHNAAGHRIDHSHSSPSARGRSLWSRAAHLPMQLEQPSLDLRMAQDDRHLWDNSVDGAGYDCSFGRYQPRSSPMGQNRALHRYSSPTHHPHHNDHYERYSPYSQLHARQSVRIGSIYTDSSIHAPP</sequence>
<keyword evidence="3" id="KW-1185">Reference proteome</keyword>
<dbReference type="PANTHER" id="PTHR15992:SF5">
    <property type="entry name" value="HOLLIDAY JUNCTION RECOGNITION PROTEIN"/>
    <property type="match status" value="1"/>
</dbReference>
<dbReference type="PANTHER" id="PTHR15992">
    <property type="entry name" value="HOLLIDAY JUNCTION RECOGNITION PROTEIN"/>
    <property type="match status" value="1"/>
</dbReference>
<feature type="region of interest" description="Disordered" evidence="1">
    <location>
        <begin position="423"/>
        <end position="454"/>
    </location>
</feature>
<gene>
    <name evidence="2" type="ORF">BASA50_003268</name>
</gene>
<feature type="compositionally biased region" description="Acidic residues" evidence="1">
    <location>
        <begin position="236"/>
        <end position="251"/>
    </location>
</feature>